<dbReference type="PANTHER" id="PTHR38460">
    <property type="entry name" value="TAUTOMERASE YOLI-RELATED"/>
    <property type="match status" value="1"/>
</dbReference>
<dbReference type="Proteomes" id="UP000198145">
    <property type="component" value="Unassembled WGS sequence"/>
</dbReference>
<dbReference type="SUPFAM" id="SSF55331">
    <property type="entry name" value="Tautomerase/MIF"/>
    <property type="match status" value="1"/>
</dbReference>
<dbReference type="InterPro" id="IPR014347">
    <property type="entry name" value="Tautomerase/MIF_sf"/>
</dbReference>
<evidence type="ECO:0000313" key="2">
    <source>
        <dbReference type="Proteomes" id="UP000198145"/>
    </source>
</evidence>
<proteinExistence type="predicted"/>
<protein>
    <submittedName>
        <fullName evidence="1">Tautomerase family protein</fullName>
    </submittedName>
</protein>
<reference evidence="1 2" key="1">
    <citation type="submission" date="2017-06" db="EMBL/GenBank/DDBJ databases">
        <title>Draft genome of Pseudomonas nitroreducens DF05.</title>
        <authorList>
            <person name="Iyer R."/>
        </authorList>
    </citation>
    <scope>NUCLEOTIDE SEQUENCE [LARGE SCALE GENOMIC DNA]</scope>
    <source>
        <strain evidence="1 2">DF05</strain>
    </source>
</reference>
<dbReference type="eggNOG" id="COG0599">
    <property type="taxonomic scope" value="Bacteria"/>
</dbReference>
<dbReference type="PANTHER" id="PTHR38460:SF1">
    <property type="entry name" value="TAUTOMERASE YOLI-RELATED"/>
    <property type="match status" value="1"/>
</dbReference>
<dbReference type="EMBL" id="NJBA01000006">
    <property type="protein sequence ID" value="OWP49432.1"/>
    <property type="molecule type" value="Genomic_DNA"/>
</dbReference>
<evidence type="ECO:0000313" key="1">
    <source>
        <dbReference type="EMBL" id="OWP49432.1"/>
    </source>
</evidence>
<accession>A0A2D0ACN7</accession>
<dbReference type="InterPro" id="IPR037479">
    <property type="entry name" value="Tauto_MSAD"/>
</dbReference>
<organism evidence="1 2">
    <name type="scientific">Pseudomonas nitroreducens</name>
    <dbReference type="NCBI Taxonomy" id="46680"/>
    <lineage>
        <taxon>Bacteria</taxon>
        <taxon>Pseudomonadati</taxon>
        <taxon>Pseudomonadota</taxon>
        <taxon>Gammaproteobacteria</taxon>
        <taxon>Pseudomonadales</taxon>
        <taxon>Pseudomonadaceae</taxon>
        <taxon>Pseudomonas</taxon>
    </lineage>
</organism>
<dbReference type="eggNOG" id="COG1942">
    <property type="taxonomic scope" value="Bacteria"/>
</dbReference>
<sequence>MPTVRISLRKGKQPEYLRELADTVYDAMHEAFNVPEGDQFVMIHQHEPHEFVFNRHYLGGPRSDDFVLIAITIGRPRDSQTRQAFYRRLNALLGERLGIASEDVMVQITTSEADDWSFGGGRMGVLTKPDAVSAS</sequence>
<comment type="caution">
    <text evidence="1">The sequence shown here is derived from an EMBL/GenBank/DDBJ whole genome shotgun (WGS) entry which is preliminary data.</text>
</comment>
<dbReference type="Gene3D" id="3.30.429.10">
    <property type="entry name" value="Macrophage Migration Inhibitory Factor"/>
    <property type="match status" value="1"/>
</dbReference>
<dbReference type="STRING" id="46680.GCA_000807755_00989"/>
<dbReference type="RefSeq" id="WP_088419357.1">
    <property type="nucleotide sequence ID" value="NZ_NJBA01000006.1"/>
</dbReference>
<dbReference type="Pfam" id="PF14552">
    <property type="entry name" value="Tautomerase_2"/>
    <property type="match status" value="1"/>
</dbReference>
<gene>
    <name evidence="1" type="ORF">CEG18_17870</name>
</gene>
<name>A0A2D0ACN7_PSENT</name>
<dbReference type="AlphaFoldDB" id="A0A2D0ACN7"/>